<dbReference type="InterPro" id="IPR015943">
    <property type="entry name" value="WD40/YVTN_repeat-like_dom_sf"/>
</dbReference>
<dbReference type="Pfam" id="PF07676">
    <property type="entry name" value="PD40"/>
    <property type="match status" value="1"/>
</dbReference>
<comment type="caution">
    <text evidence="1">The sequence shown here is derived from an EMBL/GenBank/DDBJ whole genome shotgun (WGS) entry which is preliminary data.</text>
</comment>
<dbReference type="PANTHER" id="PTHR47197:SF3">
    <property type="entry name" value="DIHYDRO-HEME D1 DEHYDROGENASE"/>
    <property type="match status" value="1"/>
</dbReference>
<dbReference type="Gene3D" id="2.130.10.10">
    <property type="entry name" value="YVTN repeat-like/Quinoprotein amine dehydrogenase"/>
    <property type="match status" value="2"/>
</dbReference>
<dbReference type="SUPFAM" id="SSF51004">
    <property type="entry name" value="C-terminal (heme d1) domain of cytochrome cd1-nitrite reductase"/>
    <property type="match status" value="2"/>
</dbReference>
<evidence type="ECO:0000313" key="2">
    <source>
        <dbReference type="Proteomes" id="UP000274358"/>
    </source>
</evidence>
<evidence type="ECO:0008006" key="3">
    <source>
        <dbReference type="Google" id="ProtNLM"/>
    </source>
</evidence>
<name>A0A3S0WT06_9GAMM</name>
<dbReference type="InterPro" id="IPR051200">
    <property type="entry name" value="Host-pathogen_enzymatic-act"/>
</dbReference>
<dbReference type="InterPro" id="IPR011048">
    <property type="entry name" value="Haem_d1_sf"/>
</dbReference>
<reference evidence="1 2" key="1">
    <citation type="submission" date="2018-12" db="EMBL/GenBank/DDBJ databases">
        <title>Dyella dinghuensis sp. nov. DHOA06 and Dyella choica sp. nov. 4M-K27, isolated from forest soil.</title>
        <authorList>
            <person name="Qiu L.-H."/>
            <person name="Gao Z.-H."/>
        </authorList>
    </citation>
    <scope>NUCLEOTIDE SEQUENCE [LARGE SCALE GENOMIC DNA]</scope>
    <source>
        <strain evidence="1 2">4M-K27</strain>
    </source>
</reference>
<dbReference type="AlphaFoldDB" id="A0A3S0WT06"/>
<dbReference type="PANTHER" id="PTHR47197">
    <property type="entry name" value="PROTEIN NIRF"/>
    <property type="match status" value="1"/>
</dbReference>
<gene>
    <name evidence="1" type="ORF">EKH80_20865</name>
</gene>
<keyword evidence="2" id="KW-1185">Reference proteome</keyword>
<protein>
    <recommendedName>
        <fullName evidence="3">YncE family protein</fullName>
    </recommendedName>
</protein>
<organism evidence="1 2">
    <name type="scientific">Dyella choica</name>
    <dbReference type="NCBI Taxonomy" id="1927959"/>
    <lineage>
        <taxon>Bacteria</taxon>
        <taxon>Pseudomonadati</taxon>
        <taxon>Pseudomonadota</taxon>
        <taxon>Gammaproteobacteria</taxon>
        <taxon>Lysobacterales</taxon>
        <taxon>Rhodanobacteraceae</taxon>
        <taxon>Dyella</taxon>
    </lineage>
</organism>
<dbReference type="Proteomes" id="UP000274358">
    <property type="component" value="Unassembled WGS sequence"/>
</dbReference>
<dbReference type="InterPro" id="IPR011659">
    <property type="entry name" value="WD40"/>
</dbReference>
<accession>A0A3S0WT06</accession>
<proteinExistence type="predicted"/>
<sequence length="400" mass="42025">MSIAPWIPFPVNVQTFRKEGRETMRTLCFTVGLFVLLISARANASLCPSPTQISAVSVPGHPFAAVASPDNCWLFVSINVGKGGGAVAVLRNNSGKFELDHVAPLKSEAYGEALSHDGHLLAVAGGNDTSVLDVQRLEHDDGSPLLGMLHSGSGAGAVYAAISHDGKLAFVSDEDSARISVFDLSKLQNDGSVLIDHIPTSGFPVGLAFSPDGRWLYATSQRGPASMQSTCKPELPNGQMHPPGLLFKIDTAKAAADPRHALVAGLPAGCNPVRVAVAPDGKELWVTARGDNALLRFQVASWPDGAGQAGVTSLSIGPSPVGVAVRPDGKQVWTALSNRFAKDAKGQLVGLSDLENSAQLKRMSIPADGFPRELSFLPDGRTLIATLFDAKQVEFVPTPD</sequence>
<evidence type="ECO:0000313" key="1">
    <source>
        <dbReference type="EMBL" id="RUL70268.1"/>
    </source>
</evidence>
<dbReference type="EMBL" id="RYYV01000025">
    <property type="protein sequence ID" value="RUL70268.1"/>
    <property type="molecule type" value="Genomic_DNA"/>
</dbReference>